<dbReference type="RefSeq" id="WP_274039046.1">
    <property type="nucleotide sequence ID" value="NZ_JANCPR020000004.1"/>
</dbReference>
<keyword evidence="2" id="KW-0472">Membrane</keyword>
<feature type="compositionally biased region" description="Basic and acidic residues" evidence="1">
    <location>
        <begin position="453"/>
        <end position="473"/>
    </location>
</feature>
<reference evidence="3 4" key="1">
    <citation type="submission" date="2023-05" db="EMBL/GenBank/DDBJ databases">
        <title>Streptantibioticus silvisoli sp. nov., acidotolerant actinomycetes 1 from pine litter.</title>
        <authorList>
            <person name="Swiecimska M."/>
            <person name="Golinska P."/>
            <person name="Sangal V."/>
            <person name="Wachnowicz B."/>
            <person name="Goodfellow M."/>
        </authorList>
    </citation>
    <scope>NUCLEOTIDE SEQUENCE [LARGE SCALE GENOMIC DNA]</scope>
    <source>
        <strain evidence="3 4">DSM 42109</strain>
    </source>
</reference>
<comment type="caution">
    <text evidence="3">The sequence shown here is derived from an EMBL/GenBank/DDBJ whole genome shotgun (WGS) entry which is preliminary data.</text>
</comment>
<accession>A0ABT6ZQ86</accession>
<feature type="transmembrane region" description="Helical" evidence="2">
    <location>
        <begin position="82"/>
        <end position="99"/>
    </location>
</feature>
<feature type="region of interest" description="Disordered" evidence="1">
    <location>
        <begin position="414"/>
        <end position="507"/>
    </location>
</feature>
<organism evidence="3 4">
    <name type="scientific">Streptomyces iconiensis</name>
    <dbReference type="NCBI Taxonomy" id="1384038"/>
    <lineage>
        <taxon>Bacteria</taxon>
        <taxon>Bacillati</taxon>
        <taxon>Actinomycetota</taxon>
        <taxon>Actinomycetes</taxon>
        <taxon>Kitasatosporales</taxon>
        <taxon>Streptomycetaceae</taxon>
        <taxon>Streptomyces</taxon>
    </lineage>
</organism>
<feature type="transmembrane region" description="Helical" evidence="2">
    <location>
        <begin position="12"/>
        <end position="33"/>
    </location>
</feature>
<feature type="transmembrane region" description="Helical" evidence="2">
    <location>
        <begin position="120"/>
        <end position="140"/>
    </location>
</feature>
<keyword evidence="2" id="KW-0812">Transmembrane</keyword>
<evidence type="ECO:0000313" key="4">
    <source>
        <dbReference type="Proteomes" id="UP001214441"/>
    </source>
</evidence>
<sequence length="507" mass="53639">MTEHLARWAQQHPWPAALAAVAVLGLLALAAWCTWRAVRSAARPSSSVVIAAVGAAACTAYGADTSWRFAAKYLGMHEQERVIMFAAGEIALLACGLLGRANKTATATADRAGSAGVPGALVWVITSVQIIPAYALSGIAGGTVRAVIGPVMAGLLWHLAMGLEIRLVRPGALSHGLPAVIGRDLRERFLASLGLAQRDRSAAQIARDRATVRVVRLASRRHLGPWGRHRLADAVTRTHAAVDGERRHQLMRELAARRSAAELRTVPVAIPWAPEPVPAPYPRTPLGVTGDVLRRLDPIAAIHQVQAAHPASTPAELASLCTEYGVPVTETRVRIALHAGNAAPVPAVPEAPARPVLAAVPDPVPEDVPQPVPAPRPADGLVLDLAPMPEVHADVAAPLPVLAAAQPRTRVDVRLPRPGPVYSVDLTKRRTRPGAVPEPEPVPAPEGEPVPEPESKPSTDPLLDRARVLDAEHHRTHGRPAPIRALKTGLAVGQTTATRLRRQLDAS</sequence>
<keyword evidence="2" id="KW-1133">Transmembrane helix</keyword>
<name>A0ABT6ZQ86_9ACTN</name>
<evidence type="ECO:0000256" key="1">
    <source>
        <dbReference type="SAM" id="MobiDB-lite"/>
    </source>
</evidence>
<protein>
    <recommendedName>
        <fullName evidence="5">Integral membrane protein</fullName>
    </recommendedName>
</protein>
<proteinExistence type="predicted"/>
<feature type="transmembrane region" description="Helical" evidence="2">
    <location>
        <begin position="45"/>
        <end position="62"/>
    </location>
</feature>
<evidence type="ECO:0000256" key="2">
    <source>
        <dbReference type="SAM" id="Phobius"/>
    </source>
</evidence>
<feature type="compositionally biased region" description="Pro residues" evidence="1">
    <location>
        <begin position="436"/>
        <end position="452"/>
    </location>
</feature>
<keyword evidence="4" id="KW-1185">Reference proteome</keyword>
<dbReference type="Proteomes" id="UP001214441">
    <property type="component" value="Unassembled WGS sequence"/>
</dbReference>
<evidence type="ECO:0000313" key="3">
    <source>
        <dbReference type="EMBL" id="MDJ1131215.1"/>
    </source>
</evidence>
<dbReference type="EMBL" id="JANCPR020000004">
    <property type="protein sequence ID" value="MDJ1131215.1"/>
    <property type="molecule type" value="Genomic_DNA"/>
</dbReference>
<gene>
    <name evidence="3" type="ORF">NMN56_004420</name>
</gene>
<evidence type="ECO:0008006" key="5">
    <source>
        <dbReference type="Google" id="ProtNLM"/>
    </source>
</evidence>